<dbReference type="InterPro" id="IPR011766">
    <property type="entry name" value="TPP_enzyme_TPP-bd"/>
</dbReference>
<gene>
    <name evidence="5" type="ORF">FH965_08590</name>
</gene>
<accession>A0A516R4P6</accession>
<feature type="domain" description="Thiamine pyrophosphate enzyme TPP-binding" evidence="3">
    <location>
        <begin position="377"/>
        <end position="514"/>
    </location>
</feature>
<dbReference type="GO" id="GO:0003984">
    <property type="term" value="F:acetolactate synthase activity"/>
    <property type="evidence" value="ECO:0007669"/>
    <property type="project" value="TreeGrafter"/>
</dbReference>
<dbReference type="NCBIfam" id="NF005760">
    <property type="entry name" value="PRK07586.1"/>
    <property type="match status" value="1"/>
</dbReference>
<dbReference type="CDD" id="cd07035">
    <property type="entry name" value="TPP_PYR_POX_like"/>
    <property type="match status" value="1"/>
</dbReference>
<dbReference type="GO" id="GO:0030976">
    <property type="term" value="F:thiamine pyrophosphate binding"/>
    <property type="evidence" value="ECO:0007669"/>
    <property type="project" value="InterPro"/>
</dbReference>
<dbReference type="Gene3D" id="3.40.50.970">
    <property type="match status" value="2"/>
</dbReference>
<name>A0A516R4P6_STRST</name>
<sequence>MPNGAQSVISGLVEAGVQVCFANPGTSELHLVTALDDAPRMRPVLCLFEGVATGAADGYGRMTGRPASTLLHLGPGLAGGLANLHNARRAGTPVVNVVGDHALRHKRLDAPLESDITALARTVSAWTRRAYDATDLADDVADAVAAAAGPPGAVATLVVPADVAWADVEKHAAPRRRAAVPHGFVSERGLEEAAAVLRSGEPAALLLGGAATYGAGLRAAAQVAGATGARLLCETFPARLERGAGLPPVERLGYRTADAAGQLSGVRHLVLAGASVPVPFFAYPGQSGVVVPDGCEVRDLGGAGQDVGVALRELAAAVGGGAAAAVAQEPRRPRVPGGDLTAETAAAVVGALLPQGAVVVDESNTSGLWLPGATAGAPPHDWLTLTGGALGQGLPLAVGAAVARPERPVVALVADGAAMYTLPALWTQAREGLDVTTVVFSNRAYAILGLEQAMMGAPVGAAGRELFDLGRPELDFVALARGMGVPAGRATTVEGFASLLERGLAEPGPFLVECVVPPVA</sequence>
<dbReference type="Pfam" id="PF02776">
    <property type="entry name" value="TPP_enzyme_N"/>
    <property type="match status" value="1"/>
</dbReference>
<evidence type="ECO:0000256" key="2">
    <source>
        <dbReference type="ARBA" id="ARBA00023052"/>
    </source>
</evidence>
<dbReference type="Pfam" id="PF02775">
    <property type="entry name" value="TPP_enzyme_C"/>
    <property type="match status" value="1"/>
</dbReference>
<dbReference type="EMBL" id="CP040916">
    <property type="protein sequence ID" value="QDQ10628.1"/>
    <property type="molecule type" value="Genomic_DNA"/>
</dbReference>
<evidence type="ECO:0000259" key="4">
    <source>
        <dbReference type="Pfam" id="PF02776"/>
    </source>
</evidence>
<proteinExistence type="inferred from homology"/>
<dbReference type="InterPro" id="IPR012001">
    <property type="entry name" value="Thiamin_PyroP_enz_TPP-bd_dom"/>
</dbReference>
<feature type="domain" description="Thiamine pyrophosphate enzyme N-terminal TPP-binding" evidence="4">
    <location>
        <begin position="3"/>
        <end position="107"/>
    </location>
</feature>
<reference evidence="5 6" key="1">
    <citation type="journal article" date="2019" name="J. Ind. Microbiol. Biotechnol.">
        <title>The complete genomic sequence of Streptomyces spectabilis NRRL-2792 and identification of secondary metabolite biosynthetic gene clusters.</title>
        <authorList>
            <person name="Sinha A."/>
            <person name="Phillips-Salemka S."/>
            <person name="Niraula T.A."/>
            <person name="Short K.A."/>
            <person name="Niraula N.P."/>
        </authorList>
    </citation>
    <scope>NUCLEOTIDE SEQUENCE [LARGE SCALE GENOMIC DNA]</scope>
    <source>
        <strain evidence="5 6">NRRL 2792</strain>
    </source>
</reference>
<dbReference type="RefSeq" id="WP_144002546.1">
    <property type="nucleotide sequence ID" value="NZ_CP040916.1"/>
</dbReference>
<protein>
    <submittedName>
        <fullName evidence="5">Acetolactate synthase large subunit</fullName>
    </submittedName>
</protein>
<comment type="similarity">
    <text evidence="1">Belongs to the TPP enzyme family.</text>
</comment>
<keyword evidence="2" id="KW-0786">Thiamine pyrophosphate</keyword>
<dbReference type="InterPro" id="IPR045229">
    <property type="entry name" value="TPP_enz"/>
</dbReference>
<dbReference type="GO" id="GO:0050660">
    <property type="term" value="F:flavin adenine dinucleotide binding"/>
    <property type="evidence" value="ECO:0007669"/>
    <property type="project" value="TreeGrafter"/>
</dbReference>
<dbReference type="PANTHER" id="PTHR18968:SF86">
    <property type="entry name" value="ACETOLACTATE SYNTHASE LARGE SUBUNIT ILVX-RELATED"/>
    <property type="match status" value="1"/>
</dbReference>
<dbReference type="Proteomes" id="UP000316806">
    <property type="component" value="Chromosome"/>
</dbReference>
<dbReference type="PANTHER" id="PTHR18968">
    <property type="entry name" value="THIAMINE PYROPHOSPHATE ENZYMES"/>
    <property type="match status" value="1"/>
</dbReference>
<evidence type="ECO:0000313" key="5">
    <source>
        <dbReference type="EMBL" id="QDQ10628.1"/>
    </source>
</evidence>
<dbReference type="SUPFAM" id="SSF52518">
    <property type="entry name" value="Thiamin diphosphate-binding fold (THDP-binding)"/>
    <property type="match status" value="2"/>
</dbReference>
<evidence type="ECO:0000313" key="6">
    <source>
        <dbReference type="Proteomes" id="UP000316806"/>
    </source>
</evidence>
<evidence type="ECO:0000256" key="1">
    <source>
        <dbReference type="ARBA" id="ARBA00007812"/>
    </source>
</evidence>
<dbReference type="InterPro" id="IPR029061">
    <property type="entry name" value="THDP-binding"/>
</dbReference>
<dbReference type="GO" id="GO:0000287">
    <property type="term" value="F:magnesium ion binding"/>
    <property type="evidence" value="ECO:0007669"/>
    <property type="project" value="UniProtKB-ARBA"/>
</dbReference>
<evidence type="ECO:0000259" key="3">
    <source>
        <dbReference type="Pfam" id="PF02775"/>
    </source>
</evidence>
<organism evidence="5 6">
    <name type="scientific">Streptomyces spectabilis</name>
    <dbReference type="NCBI Taxonomy" id="68270"/>
    <lineage>
        <taxon>Bacteria</taxon>
        <taxon>Bacillati</taxon>
        <taxon>Actinomycetota</taxon>
        <taxon>Actinomycetes</taxon>
        <taxon>Kitasatosporales</taxon>
        <taxon>Streptomycetaceae</taxon>
        <taxon>Streptomyces</taxon>
    </lineage>
</organism>
<dbReference type="AlphaFoldDB" id="A0A516R4P6"/>
<dbReference type="CDD" id="cd02002">
    <property type="entry name" value="TPP_BFDC"/>
    <property type="match status" value="1"/>
</dbReference>